<dbReference type="AlphaFoldDB" id="A0A0F9LSX4"/>
<name>A0A0F9LSX4_9ZZZZ</name>
<comment type="caution">
    <text evidence="1">The sequence shown here is derived from an EMBL/GenBank/DDBJ whole genome shotgun (WGS) entry which is preliminary data.</text>
</comment>
<reference evidence="1" key="1">
    <citation type="journal article" date="2015" name="Nature">
        <title>Complex archaea that bridge the gap between prokaryotes and eukaryotes.</title>
        <authorList>
            <person name="Spang A."/>
            <person name="Saw J.H."/>
            <person name="Jorgensen S.L."/>
            <person name="Zaremba-Niedzwiedzka K."/>
            <person name="Martijn J."/>
            <person name="Lind A.E."/>
            <person name="van Eijk R."/>
            <person name="Schleper C."/>
            <person name="Guy L."/>
            <person name="Ettema T.J."/>
        </authorList>
    </citation>
    <scope>NUCLEOTIDE SEQUENCE</scope>
</reference>
<gene>
    <name evidence="1" type="ORF">LCGC14_1544230</name>
</gene>
<evidence type="ECO:0008006" key="2">
    <source>
        <dbReference type="Google" id="ProtNLM"/>
    </source>
</evidence>
<dbReference type="EMBL" id="LAZR01011724">
    <property type="protein sequence ID" value="KKM60202.1"/>
    <property type="molecule type" value="Genomic_DNA"/>
</dbReference>
<proteinExistence type="predicted"/>
<protein>
    <recommendedName>
        <fullName evidence="2">Tip attachment protein J domain-containing protein</fullName>
    </recommendedName>
</protein>
<organism evidence="1">
    <name type="scientific">marine sediment metagenome</name>
    <dbReference type="NCBI Taxonomy" id="412755"/>
    <lineage>
        <taxon>unclassified sequences</taxon>
        <taxon>metagenomes</taxon>
        <taxon>ecological metagenomes</taxon>
    </lineage>
</organism>
<sequence>MLLFEFTINGELNRLSREGIRLTHWWKNKLLSFSSPQYQLQYDQGGYCRLGWGDFKVAKNLFAAADWPPPINGVVAAKYTATTEEAAETLFTGMAHVKAISREGVLYGIFGDDEAVDLLTEGTNYDGDTVPLPRAFGAVTYVNPVQLANAGGGNQRWDLGHIQGTEHVDWHCFDDGVDICANVENVAANVFELNTVPVGEVTLSGTGEDTTVKDIMEWACGASYLNYTFDHANDRPTSPNVAKWADKQAVMVDFLSLMCAGFTHLFYRKSGTLHLVDMFLDNGARTLTEIKYYPSKYKYRTPISEINASWQVGEAGSWSQPGGGAAAAVYVKRTDKETTRSSAYPYGNEMDIVPMTDVRADIDTALDNIMTVLHKPKSSPLAIPFIGNLPVPGEKFNYPDTSLGHDTDLGIWARTIVFAFDNEEIRIEGEGTIAAIAAGALLMEDGAYLLLESGGKILLEA</sequence>
<accession>A0A0F9LSX4</accession>
<evidence type="ECO:0000313" key="1">
    <source>
        <dbReference type="EMBL" id="KKM60202.1"/>
    </source>
</evidence>